<keyword evidence="2" id="KW-1185">Reference proteome</keyword>
<dbReference type="InterPro" id="IPR011330">
    <property type="entry name" value="Glyco_hydro/deAcase_b/a-brl"/>
</dbReference>
<gene>
    <name evidence="1" type="ORF">CYPRO_2413</name>
</gene>
<accession>A0A345UMF3</accession>
<proteinExistence type="predicted"/>
<evidence type="ECO:0000313" key="2">
    <source>
        <dbReference type="Proteomes" id="UP000254808"/>
    </source>
</evidence>
<dbReference type="EMBL" id="CP027806">
    <property type="protein sequence ID" value="AXJ01655.1"/>
    <property type="molecule type" value="Genomic_DNA"/>
</dbReference>
<protein>
    <recommendedName>
        <fullName evidence="3">Polysaccharide (De)acetylase</fullName>
    </recommendedName>
</protein>
<sequence>MFSFNSIRSALARHDVNRKGWKTDRKIIVIESDDWGAIRMPNASVYQQLLNLGYAVDKCPYARNDALASEEDLQKLFNVLLTFKDVNGNSPVITANCVTANPDFNRIKENDYQEYYWEPITETFKRYDAHAKCFELWKSGINKHIFFPQFHGREHVNWKYWLAELQNPESDYRKIYAFATWTLKATDAAKGSINLQAALDTHNYADLEHQKTYLQEGMQGFQELFGFTSESYIATNFIIHSDLLQKLSELRVKYIQGMKYQKHPILDKSEREMVRHYTGEKNKSGQTFLVRNCVFEPSQMPQNFDSVGECLKDIKNAFFWKKPAIITAHRLNFVGYINRENRDRNLKMFSELLSQISKKWPDVEFMTSPQLGKLIEESLS</sequence>
<name>A0A345UMF3_9BACT</name>
<evidence type="ECO:0008006" key="3">
    <source>
        <dbReference type="Google" id="ProtNLM"/>
    </source>
</evidence>
<dbReference type="SUPFAM" id="SSF88713">
    <property type="entry name" value="Glycoside hydrolase/deacetylase"/>
    <property type="match status" value="1"/>
</dbReference>
<organism evidence="1 2">
    <name type="scientific">Cyclonatronum proteinivorum</name>
    <dbReference type="NCBI Taxonomy" id="1457365"/>
    <lineage>
        <taxon>Bacteria</taxon>
        <taxon>Pseudomonadati</taxon>
        <taxon>Balneolota</taxon>
        <taxon>Balneolia</taxon>
        <taxon>Balneolales</taxon>
        <taxon>Cyclonatronaceae</taxon>
        <taxon>Cyclonatronum</taxon>
    </lineage>
</organism>
<dbReference type="GO" id="GO:0005975">
    <property type="term" value="P:carbohydrate metabolic process"/>
    <property type="evidence" value="ECO:0007669"/>
    <property type="project" value="InterPro"/>
</dbReference>
<evidence type="ECO:0000313" key="1">
    <source>
        <dbReference type="EMBL" id="AXJ01655.1"/>
    </source>
</evidence>
<dbReference type="Proteomes" id="UP000254808">
    <property type="component" value="Chromosome"/>
</dbReference>
<dbReference type="KEGG" id="cprv:CYPRO_2413"/>
<dbReference type="AlphaFoldDB" id="A0A345UMF3"/>
<reference evidence="1 2" key="1">
    <citation type="submission" date="2018-03" db="EMBL/GenBank/DDBJ databases">
        <title>Phenotypic and genomic properties of Cyclonatronum proteinivorum gen. nov., sp. nov., a haloalkaliphilic bacteroidete from soda lakes possessing Na+-translocating rhodopsin.</title>
        <authorList>
            <person name="Toshchakov S.V."/>
            <person name="Korzhenkov A."/>
            <person name="Samarov N.I."/>
            <person name="Kublanov I.V."/>
            <person name="Muntyan M.S."/>
            <person name="Sorokin D.Y."/>
        </authorList>
    </citation>
    <scope>NUCLEOTIDE SEQUENCE [LARGE SCALE GENOMIC DNA]</scope>
    <source>
        <strain evidence="1 2">Omega</strain>
    </source>
</reference>